<evidence type="ECO:0000256" key="3">
    <source>
        <dbReference type="ARBA" id="ARBA00022692"/>
    </source>
</evidence>
<evidence type="ECO:0000256" key="5">
    <source>
        <dbReference type="ARBA" id="ARBA00023136"/>
    </source>
</evidence>
<reference evidence="7" key="1">
    <citation type="submission" date="2018-05" db="EMBL/GenBank/DDBJ databases">
        <authorList>
            <person name="Lanie J.A."/>
            <person name="Ng W.-L."/>
            <person name="Kazmierczak K.M."/>
            <person name="Andrzejewski T.M."/>
            <person name="Davidsen T.M."/>
            <person name="Wayne K.J."/>
            <person name="Tettelin H."/>
            <person name="Glass J.I."/>
            <person name="Rusch D."/>
            <person name="Podicherti R."/>
            <person name="Tsui H.-C.T."/>
            <person name="Winkler M.E."/>
        </authorList>
    </citation>
    <scope>NUCLEOTIDE SEQUENCE</scope>
</reference>
<dbReference type="InterPro" id="IPR017039">
    <property type="entry name" value="Virul_fac_BrkB"/>
</dbReference>
<feature type="transmembrane region" description="Helical" evidence="6">
    <location>
        <begin position="242"/>
        <end position="262"/>
    </location>
</feature>
<keyword evidence="4 6" id="KW-1133">Transmembrane helix</keyword>
<keyword evidence="5 6" id="KW-0472">Membrane</keyword>
<dbReference type="PIRSF" id="PIRSF035875">
    <property type="entry name" value="RNase_BN"/>
    <property type="match status" value="1"/>
</dbReference>
<organism evidence="7">
    <name type="scientific">marine metagenome</name>
    <dbReference type="NCBI Taxonomy" id="408172"/>
    <lineage>
        <taxon>unclassified sequences</taxon>
        <taxon>metagenomes</taxon>
        <taxon>ecological metagenomes</taxon>
    </lineage>
</organism>
<comment type="subcellular location">
    <subcellularLocation>
        <location evidence="1">Cell membrane</location>
        <topology evidence="1">Multi-pass membrane protein</topology>
    </subcellularLocation>
</comment>
<dbReference type="GO" id="GO:0005886">
    <property type="term" value="C:plasma membrane"/>
    <property type="evidence" value="ECO:0007669"/>
    <property type="project" value="UniProtKB-SubCell"/>
</dbReference>
<keyword evidence="2" id="KW-1003">Cell membrane</keyword>
<accession>A0A381SMG3</accession>
<evidence type="ECO:0000256" key="2">
    <source>
        <dbReference type="ARBA" id="ARBA00022475"/>
    </source>
</evidence>
<dbReference type="EMBL" id="UINC01003234">
    <property type="protein sequence ID" value="SVA04521.1"/>
    <property type="molecule type" value="Genomic_DNA"/>
</dbReference>
<feature type="transmembrane region" description="Helical" evidence="6">
    <location>
        <begin position="173"/>
        <end position="195"/>
    </location>
</feature>
<dbReference type="NCBIfam" id="TIGR00765">
    <property type="entry name" value="yihY_not_rbn"/>
    <property type="match status" value="1"/>
</dbReference>
<dbReference type="PANTHER" id="PTHR30213">
    <property type="entry name" value="INNER MEMBRANE PROTEIN YHJD"/>
    <property type="match status" value="1"/>
</dbReference>
<evidence type="ECO:0000256" key="6">
    <source>
        <dbReference type="SAM" id="Phobius"/>
    </source>
</evidence>
<feature type="transmembrane region" description="Helical" evidence="6">
    <location>
        <begin position="130"/>
        <end position="153"/>
    </location>
</feature>
<dbReference type="PANTHER" id="PTHR30213:SF0">
    <property type="entry name" value="UPF0761 MEMBRANE PROTEIN YIHY"/>
    <property type="match status" value="1"/>
</dbReference>
<feature type="transmembrane region" description="Helical" evidence="6">
    <location>
        <begin position="29"/>
        <end position="52"/>
    </location>
</feature>
<evidence type="ECO:0000313" key="7">
    <source>
        <dbReference type="EMBL" id="SVA04521.1"/>
    </source>
</evidence>
<feature type="transmembrane region" description="Helical" evidence="6">
    <location>
        <begin position="207"/>
        <end position="230"/>
    </location>
</feature>
<dbReference type="Pfam" id="PF03631">
    <property type="entry name" value="Virul_fac_BrkB"/>
    <property type="match status" value="1"/>
</dbReference>
<evidence type="ECO:0000256" key="4">
    <source>
        <dbReference type="ARBA" id="ARBA00022989"/>
    </source>
</evidence>
<feature type="transmembrane region" description="Helical" evidence="6">
    <location>
        <begin position="89"/>
        <end position="109"/>
    </location>
</feature>
<proteinExistence type="predicted"/>
<name>A0A381SMG3_9ZZZZ</name>
<gene>
    <name evidence="7" type="ORF">METZ01_LOCUS57375</name>
</gene>
<dbReference type="AlphaFoldDB" id="A0A381SMG3"/>
<sequence>MSLNSIINFLYEAVTDFLSKNCVSMAAAISFYALFSLFPLGLAVVSVMAFIIGPDSDRTELAIQMAEVLPVSSDLIGSTMEGIVKARTITGIASFLGLIWASSAAFGAIRRGINTAWGVTRPRPFLRERLIDIGLVFGAGILVLIILLTAPIISFVTDLFEYFDPGGDFQIDFVLGLVVRLISPILAFISILILYAWMPNIKVRMQYVIPGALIATLGFITGQWCFIWVVSTFSLYNAVYGSVGALLALLAWLYISAIILLFGAQLTSMFHKYGVEEDEKSRLDRMFLALKRRGNLIVRSIKP</sequence>
<protein>
    <submittedName>
        <fullName evidence="7">Uncharacterized protein</fullName>
    </submittedName>
</protein>
<keyword evidence="3 6" id="KW-0812">Transmembrane</keyword>
<evidence type="ECO:0000256" key="1">
    <source>
        <dbReference type="ARBA" id="ARBA00004651"/>
    </source>
</evidence>